<dbReference type="Pfam" id="PF25023">
    <property type="entry name" value="TEN_YD-shell"/>
    <property type="match status" value="1"/>
</dbReference>
<feature type="compositionally biased region" description="Polar residues" evidence="2">
    <location>
        <begin position="1629"/>
        <end position="1652"/>
    </location>
</feature>
<feature type="region of interest" description="Disordered" evidence="2">
    <location>
        <begin position="1610"/>
        <end position="1652"/>
    </location>
</feature>
<comment type="caution">
    <text evidence="5">The sequence shown here is derived from an EMBL/GenBank/DDBJ whole genome shotgun (WGS) entry which is preliminary data.</text>
</comment>
<dbReference type="InterPro" id="IPR006530">
    <property type="entry name" value="YD"/>
</dbReference>
<feature type="signal peptide" evidence="3">
    <location>
        <begin position="1"/>
        <end position="33"/>
    </location>
</feature>
<gene>
    <name evidence="5" type="ORF">BCF44_117174</name>
</gene>
<dbReference type="InterPro" id="IPR030934">
    <property type="entry name" value="Intein_C"/>
</dbReference>
<dbReference type="EMBL" id="QUNO01000017">
    <property type="protein sequence ID" value="REH35786.1"/>
    <property type="molecule type" value="Genomic_DNA"/>
</dbReference>
<dbReference type="SMART" id="SM00306">
    <property type="entry name" value="HintN"/>
    <property type="match status" value="1"/>
</dbReference>
<dbReference type="NCBIfam" id="TIGR03696">
    <property type="entry name" value="Rhs_assc_core"/>
    <property type="match status" value="1"/>
</dbReference>
<dbReference type="SUPFAM" id="SSF51294">
    <property type="entry name" value="Hedgehog/intein (Hint) domain"/>
    <property type="match status" value="1"/>
</dbReference>
<keyword evidence="6" id="KW-1185">Reference proteome</keyword>
<dbReference type="NCBIfam" id="TIGR01643">
    <property type="entry name" value="YD_repeat_2x"/>
    <property type="match status" value="2"/>
</dbReference>
<dbReference type="Gene3D" id="2.170.16.10">
    <property type="entry name" value="Hedgehog/Intein (Hint) domain"/>
    <property type="match status" value="1"/>
</dbReference>
<dbReference type="InterPro" id="IPR050708">
    <property type="entry name" value="T6SS_VgrG/RHS"/>
</dbReference>
<keyword evidence="3" id="KW-0732">Signal</keyword>
<name>A0A3E0H1T2_9PSEU</name>
<dbReference type="InterPro" id="IPR036844">
    <property type="entry name" value="Hint_dom_sf"/>
</dbReference>
<feature type="chain" id="PRO_5038620558" evidence="3">
    <location>
        <begin position="34"/>
        <end position="2310"/>
    </location>
</feature>
<dbReference type="OrthoDB" id="291011at2"/>
<evidence type="ECO:0000313" key="5">
    <source>
        <dbReference type="EMBL" id="REH35786.1"/>
    </source>
</evidence>
<evidence type="ECO:0000256" key="1">
    <source>
        <dbReference type="ARBA" id="ARBA00022737"/>
    </source>
</evidence>
<dbReference type="InterPro" id="IPR056823">
    <property type="entry name" value="TEN-like_YD-shell"/>
</dbReference>
<dbReference type="PANTHER" id="PTHR32305:SF17">
    <property type="entry name" value="TRNA NUCLEASE WAPA"/>
    <property type="match status" value="1"/>
</dbReference>
<dbReference type="PROSITE" id="PS50818">
    <property type="entry name" value="INTEIN_C_TER"/>
    <property type="match status" value="1"/>
</dbReference>
<dbReference type="RefSeq" id="WP_116179841.1">
    <property type="nucleotide sequence ID" value="NZ_CP144375.1"/>
</dbReference>
<dbReference type="Gene3D" id="2.180.10.10">
    <property type="entry name" value="RHS repeat-associated core"/>
    <property type="match status" value="2"/>
</dbReference>
<keyword evidence="1" id="KW-0677">Repeat</keyword>
<evidence type="ECO:0000256" key="3">
    <source>
        <dbReference type="SAM" id="SignalP"/>
    </source>
</evidence>
<reference evidence="5 6" key="1">
    <citation type="submission" date="2018-08" db="EMBL/GenBank/DDBJ databases">
        <title>Genomic Encyclopedia of Archaeal and Bacterial Type Strains, Phase II (KMG-II): from individual species to whole genera.</title>
        <authorList>
            <person name="Goeker M."/>
        </authorList>
    </citation>
    <scope>NUCLEOTIDE SEQUENCE [LARGE SCALE GENOMIC DNA]</scope>
    <source>
        <strain evidence="5 6">DSM 45791</strain>
    </source>
</reference>
<organism evidence="5 6">
    <name type="scientific">Kutzneria buriramensis</name>
    <dbReference type="NCBI Taxonomy" id="1045776"/>
    <lineage>
        <taxon>Bacteria</taxon>
        <taxon>Bacillati</taxon>
        <taxon>Actinomycetota</taxon>
        <taxon>Actinomycetes</taxon>
        <taxon>Pseudonocardiales</taxon>
        <taxon>Pseudonocardiaceae</taxon>
        <taxon>Kutzneria</taxon>
    </lineage>
</organism>
<feature type="region of interest" description="Disordered" evidence="2">
    <location>
        <begin position="63"/>
        <end position="83"/>
    </location>
</feature>
<dbReference type="Pfam" id="PF05593">
    <property type="entry name" value="RHS_repeat"/>
    <property type="match status" value="2"/>
</dbReference>
<dbReference type="Proteomes" id="UP000256269">
    <property type="component" value="Unassembled WGS sequence"/>
</dbReference>
<evidence type="ECO:0000313" key="6">
    <source>
        <dbReference type="Proteomes" id="UP000256269"/>
    </source>
</evidence>
<dbReference type="InterPro" id="IPR022385">
    <property type="entry name" value="Rhs_assc_core"/>
</dbReference>
<dbReference type="CDD" id="cd00081">
    <property type="entry name" value="Hint"/>
    <property type="match status" value="1"/>
</dbReference>
<dbReference type="InterPro" id="IPR031325">
    <property type="entry name" value="RHS_repeat"/>
</dbReference>
<evidence type="ECO:0000259" key="4">
    <source>
        <dbReference type="SMART" id="SM00306"/>
    </source>
</evidence>
<dbReference type="PANTHER" id="PTHR32305">
    <property type="match status" value="1"/>
</dbReference>
<protein>
    <submittedName>
        <fullName evidence="5">RHS repeat-associated protein</fullName>
    </submittedName>
</protein>
<sequence>MASLKFALRKFQGRVITAGIVLAVTAVLAPAIANPAVATSSDPAPFHPNDKSIPVQPVASRYTAPPQMPKWQPTSPSWPSGSADVTLATTSTAAVRAGALPVRLAKTAAADAAPSAKVDVSSKQAAAAAGVHGVVFSVQRTDSGSTPSKVHVNLDYGAFRDAYGGGWSSRLRLVQLPACALSTPMKAECRAESPIPSANDARAGTVGGDIALPASIRSAKSAQIVLAADAADSGSGGDYSATSLKPSGSWQAGGSTDAFTWSYPIPVPAVPGGLSPKLQLSYNSQSVDGLTSSTNNQASWIGDGWDYSPGYIERSYQSCFQNPTGPTKTPDNCWSDNNTLTLSLNGSTSALIKDDATGTYVAQNDPSQRVQYQTGASNGAQNGEYFTVTTTDGTQYVFGQNHLPGVDPGDQKSTPTNSVWTEPVYATAANQPCYNATFSASHCMQAYRWNLDYIKDTHDDVVSFFYNTESNSYASHPGALVNDPAFTQANMSYTRGGYLAKIQYGQRDGGVYTTSPAAQVLFTSTGRCTDFTCDPNTDLTADTAKNWPDVPYDLTCAAGAADCKAHGPSFWSNYTLQSIETDVLVGATETKTDTWALDHDFPPTGDPTTPSLWLSSITHTGTDTSAGGSTDPISLPPVTFTGTTLSNRVNLNNGYSPLTRQRLKKVTTETGETITVDYSSPGCASGTPDPANNTSLCYPTYWTPSTLNSPIMDWFNKFIVTGVEEDDPLDTSSTNKIHTAYTPIGTPAWHHNDNPLTPSDQRTYNQWRGYQGMIVTTGSNPVLKTAYTYYRGMAGQTPPQPDGVANLRTVTPSADAEQFQGDAYETVTYNGDDVVSDTINDPWTSEALATHALTGLPAQQAFLTGTADTKSFTRLSNGTVRETETDNTFDDHGRITKVNDQGDVSTAADDLCTTTSFDDNTDRWILDKPSEVTTVSVNCDTTPTFPHDAVSDALTFYDQATSLTTPPNAGDVSMTQQVASYTNGVADPPVTLSTTADDQYGRQKLQTDGNGNKTTTVYTPATGAAPTATATTVAATDQMQLTTNVTFDPQRNLPLTKTDAANYKTTLQYDALGRLTTVLKPGMADAATKYTYTVSNTGPSVVDTYTVNVRNGYRLSETLYDAMLRARETQKQTPDNGRLITDTEYNNTGQVSEATDPYFNSSPVSTTYVRASADKVPSATGFTYDGAGRKTSAIANSLGSQTWQTNYVYGGNFTTTIPPAGAPATTAIVDARGRTTDLYTYHSGVPANPADPATDYSATHYTYYPNGKQHTVVDAAGNSWSYEYNLLGQQTSATDPDAGTTTSTYDNGGRLITQTDARGKQATITYDGANRKTGTYDTTSTKTLSTANQIAAWTYDTPAKGYPASTTSYSGGDTYTRAVIAYNQFGSPGAVQTTLSGEPAGLLPGNGLITGYGFSAEGYPTHVNYAAVDGLPHEDVQTDYDDFGEPILLKGTVVNGSPGNGATWPFVKAVGYSEYGQPARYTLTGATGDITVDNGYDAQTHALTEVTTTVPFAPTVDDLTYSYSGNGVSKGAGLVTSTKDVQNAGAATDTQCFTYDYATRITGAWSATDNCSATPTAGNSTTVGGPSPYWQSWAYDAAGNRSTQVDHNIAGDQTKDTTTTYNYPAPGSATDQPHTLSNTSATGPDAATNTGSYHYDAAGNTTQISGGPIGDQSLTWNDQGKLATDTTATGGSSYVYDADGNLIVRRDPGKTTFFFGTEQLTLDTTTHSATGSRYYAIGGTTIAVRTSNVSSGNPQFLVPDRQGTDQLVVDSGTYKVTRRQYMPFGTPRGTVPTTWPGDRGYVGGTPDPTTQLENLGAREYNPATGRFLTIDPAMEATDSNQLNGYDYAGNNPVTGSDPTGLLMNCGPDNVGCGGLPGGPAPTQASIDNWHQIWQNSQAQLLNESRVVNQWLGQNSPSTDNKITLNAQLTLPIYHPNGDYWNFQVGNGHGGSTNACFGVLACEEADRYLTAHPDDIEGAKWIAAFYCIENPEKCAADAKAAKVGWVIADALQAMALGGLGGIGGMGGELDELGALKGCNSFAAGTQVLMADGKTEPIQAIKVGDNVANSDPDSPSLQRHVVTAVHVTDTDTDFVSLAVATVGGSQTVTVTAHHLFWDDTTHSWTAAVDLRSGDKLGGISGKAAIIVSIWRFASSIRTYNLTIDNLHTYFVVTGGVPVLVHNCDGLDALAKLRQSLGSPSGDDVVLSRLDVNGQQYFGINGHGQNYPRPAGVTPQSMTHAEGDAFGQAARAGVRGGNGTLYVDGLDPCGYCRSSLAGYAKNLDLDTLTVVGPDGYLGQYVRGGGYRTLRKSY</sequence>
<dbReference type="Pfam" id="PF07591">
    <property type="entry name" value="PT-HINT"/>
    <property type="match status" value="1"/>
</dbReference>
<feature type="domain" description="Hint" evidence="4">
    <location>
        <begin position="2037"/>
        <end position="2138"/>
    </location>
</feature>
<dbReference type="InterPro" id="IPR003587">
    <property type="entry name" value="Hint_dom_N"/>
</dbReference>
<evidence type="ECO:0000256" key="2">
    <source>
        <dbReference type="SAM" id="MobiDB-lite"/>
    </source>
</evidence>
<accession>A0A3E0H1T2</accession>
<proteinExistence type="predicted"/>